<feature type="domain" description="Riboflavin kinase" evidence="15">
    <location>
        <begin position="160"/>
        <end position="284"/>
    </location>
</feature>
<evidence type="ECO:0000256" key="12">
    <source>
        <dbReference type="ARBA" id="ARBA00047880"/>
    </source>
</evidence>
<dbReference type="EC" id="2.7.1.26" evidence="14"/>
<dbReference type="Gene3D" id="3.40.50.620">
    <property type="entry name" value="HUPs"/>
    <property type="match status" value="1"/>
</dbReference>
<dbReference type="UniPathway" id="UPA00277">
    <property type="reaction ID" value="UER00407"/>
</dbReference>
<dbReference type="NCBIfam" id="NF004162">
    <property type="entry name" value="PRK05627.1-5"/>
    <property type="match status" value="1"/>
</dbReference>
<accession>A0A1M5SZR6</accession>
<dbReference type="GO" id="GO:0005524">
    <property type="term" value="F:ATP binding"/>
    <property type="evidence" value="ECO:0007669"/>
    <property type="project" value="UniProtKB-UniRule"/>
</dbReference>
<proteinExistence type="inferred from homology"/>
<evidence type="ECO:0000256" key="5">
    <source>
        <dbReference type="ARBA" id="ARBA00022679"/>
    </source>
</evidence>
<dbReference type="OrthoDB" id="9803667at2"/>
<keyword evidence="5 14" id="KW-0808">Transferase</keyword>
<evidence type="ECO:0000256" key="13">
    <source>
        <dbReference type="ARBA" id="ARBA00049494"/>
    </source>
</evidence>
<dbReference type="GO" id="GO:0009398">
    <property type="term" value="P:FMN biosynthetic process"/>
    <property type="evidence" value="ECO:0007669"/>
    <property type="project" value="UniProtKB-UniRule"/>
</dbReference>
<evidence type="ECO:0000256" key="8">
    <source>
        <dbReference type="ARBA" id="ARBA00022777"/>
    </source>
</evidence>
<dbReference type="GO" id="GO:0006747">
    <property type="term" value="P:FAD biosynthetic process"/>
    <property type="evidence" value="ECO:0007669"/>
    <property type="project" value="UniProtKB-UniRule"/>
</dbReference>
<protein>
    <recommendedName>
        <fullName evidence="14">Riboflavin biosynthesis protein</fullName>
    </recommendedName>
    <domain>
        <recommendedName>
            <fullName evidence="14">Riboflavin kinase</fullName>
            <ecNumber evidence="14">2.7.1.26</ecNumber>
        </recommendedName>
        <alternativeName>
            <fullName evidence="14">Flavokinase</fullName>
        </alternativeName>
    </domain>
    <domain>
        <recommendedName>
            <fullName evidence="14">FMN adenylyltransferase</fullName>
            <ecNumber evidence="14">2.7.7.2</ecNumber>
        </recommendedName>
        <alternativeName>
            <fullName evidence="14">FAD pyrophosphorylase</fullName>
        </alternativeName>
        <alternativeName>
            <fullName evidence="14">FAD synthase</fullName>
        </alternativeName>
    </domain>
</protein>
<comment type="similarity">
    <text evidence="14">Belongs to the ribF family.</text>
</comment>
<evidence type="ECO:0000313" key="16">
    <source>
        <dbReference type="EMBL" id="SHH43840.1"/>
    </source>
</evidence>
<evidence type="ECO:0000256" key="2">
    <source>
        <dbReference type="ARBA" id="ARBA00005201"/>
    </source>
</evidence>
<dbReference type="SMART" id="SM00904">
    <property type="entry name" value="Flavokinase"/>
    <property type="match status" value="1"/>
</dbReference>
<dbReference type="CDD" id="cd02064">
    <property type="entry name" value="FAD_synthetase_N"/>
    <property type="match status" value="1"/>
</dbReference>
<dbReference type="NCBIfam" id="TIGR00125">
    <property type="entry name" value="cyt_tran_rel"/>
    <property type="match status" value="1"/>
</dbReference>
<evidence type="ECO:0000256" key="14">
    <source>
        <dbReference type="PIRNR" id="PIRNR004491"/>
    </source>
</evidence>
<dbReference type="EC" id="2.7.7.2" evidence="14"/>
<evidence type="ECO:0000256" key="9">
    <source>
        <dbReference type="ARBA" id="ARBA00022827"/>
    </source>
</evidence>
<keyword evidence="7 14" id="KW-0547">Nucleotide-binding</keyword>
<dbReference type="STRING" id="1123380.SAMN02745199_1082"/>
<keyword evidence="9 14" id="KW-0274">FAD</keyword>
<evidence type="ECO:0000313" key="17">
    <source>
        <dbReference type="Proteomes" id="UP000242592"/>
    </source>
</evidence>
<dbReference type="SUPFAM" id="SSF82114">
    <property type="entry name" value="Riboflavin kinase-like"/>
    <property type="match status" value="1"/>
</dbReference>
<dbReference type="Proteomes" id="UP000242592">
    <property type="component" value="Unassembled WGS sequence"/>
</dbReference>
<evidence type="ECO:0000256" key="11">
    <source>
        <dbReference type="ARBA" id="ARBA00023268"/>
    </source>
</evidence>
<dbReference type="UniPathway" id="UPA00276">
    <property type="reaction ID" value="UER00406"/>
</dbReference>
<keyword evidence="10 14" id="KW-0067">ATP-binding</keyword>
<keyword evidence="8 14" id="KW-0418">Kinase</keyword>
<dbReference type="Gene3D" id="2.40.30.30">
    <property type="entry name" value="Riboflavin kinase-like"/>
    <property type="match status" value="1"/>
</dbReference>
<comment type="pathway">
    <text evidence="2 14">Cofactor biosynthesis; FMN biosynthesis; FMN from riboflavin (ATP route): step 1/1.</text>
</comment>
<dbReference type="InterPro" id="IPR023468">
    <property type="entry name" value="Riboflavin_kinase"/>
</dbReference>
<dbReference type="GO" id="GO:0009231">
    <property type="term" value="P:riboflavin biosynthetic process"/>
    <property type="evidence" value="ECO:0007669"/>
    <property type="project" value="InterPro"/>
</dbReference>
<dbReference type="Pfam" id="PF01687">
    <property type="entry name" value="Flavokinase"/>
    <property type="match status" value="1"/>
</dbReference>
<dbReference type="InterPro" id="IPR004821">
    <property type="entry name" value="Cyt_trans-like"/>
</dbReference>
<dbReference type="InterPro" id="IPR015865">
    <property type="entry name" value="Riboflavin_kinase_bac/euk"/>
</dbReference>
<dbReference type="PANTHER" id="PTHR22749:SF6">
    <property type="entry name" value="RIBOFLAVIN KINASE"/>
    <property type="match status" value="1"/>
</dbReference>
<reference evidence="17" key="1">
    <citation type="submission" date="2016-11" db="EMBL/GenBank/DDBJ databases">
        <authorList>
            <person name="Varghese N."/>
            <person name="Submissions S."/>
        </authorList>
    </citation>
    <scope>NUCLEOTIDE SEQUENCE [LARGE SCALE GENOMIC DNA]</scope>
    <source>
        <strain evidence="17">DSM 15807</strain>
    </source>
</reference>
<evidence type="ECO:0000256" key="4">
    <source>
        <dbReference type="ARBA" id="ARBA00022643"/>
    </source>
</evidence>
<organism evidence="16 17">
    <name type="scientific">Thermosipho atlanticus DSM 15807</name>
    <dbReference type="NCBI Taxonomy" id="1123380"/>
    <lineage>
        <taxon>Bacteria</taxon>
        <taxon>Thermotogati</taxon>
        <taxon>Thermotogota</taxon>
        <taxon>Thermotogae</taxon>
        <taxon>Thermotogales</taxon>
        <taxon>Fervidobacteriaceae</taxon>
        <taxon>Thermosipho</taxon>
    </lineage>
</organism>
<evidence type="ECO:0000256" key="7">
    <source>
        <dbReference type="ARBA" id="ARBA00022741"/>
    </source>
</evidence>
<comment type="catalytic activity">
    <reaction evidence="13 14">
        <text>FMN + ATP + H(+) = FAD + diphosphate</text>
        <dbReference type="Rhea" id="RHEA:17237"/>
        <dbReference type="ChEBI" id="CHEBI:15378"/>
        <dbReference type="ChEBI" id="CHEBI:30616"/>
        <dbReference type="ChEBI" id="CHEBI:33019"/>
        <dbReference type="ChEBI" id="CHEBI:57692"/>
        <dbReference type="ChEBI" id="CHEBI:58210"/>
        <dbReference type="EC" id="2.7.7.2"/>
    </reaction>
</comment>
<dbReference type="RefSeq" id="WP_073073025.1">
    <property type="nucleotide sequence ID" value="NZ_FQXN01000004.1"/>
</dbReference>
<sequence length="293" mass="34099">MRVVTIGVFDGVHRGHVRILEELKNLAKKYHAASEIFTIIYPIEYYNGNFDGLLISLQERINLLEMYGTVYTLDLLKIKNISPAKFFNFISKDTKAIVVGEDFRFGKNAEGDISLLEKFCKDENIELKVIKDITVDGKRISSTLIRKLIKSGQIKKANYLLGRPFSIHGKVYKDKQIGRKLGFPTANIRHEKDLINPKNGVYLCRVYVPEVYYGLMNIGIRPTIEKTKTIKYEVYILDFSDDIYNNNIHVELLEFLREEKKFENITKLIAQMKNDVIIARKILEEQYEYRKNS</sequence>
<evidence type="ECO:0000256" key="10">
    <source>
        <dbReference type="ARBA" id="ARBA00022840"/>
    </source>
</evidence>
<evidence type="ECO:0000256" key="3">
    <source>
        <dbReference type="ARBA" id="ARBA00022630"/>
    </source>
</evidence>
<evidence type="ECO:0000256" key="1">
    <source>
        <dbReference type="ARBA" id="ARBA00004726"/>
    </source>
</evidence>
<gene>
    <name evidence="16" type="ORF">SAMN02745199_1082</name>
</gene>
<evidence type="ECO:0000256" key="6">
    <source>
        <dbReference type="ARBA" id="ARBA00022695"/>
    </source>
</evidence>
<comment type="catalytic activity">
    <reaction evidence="12 14">
        <text>riboflavin + ATP = FMN + ADP + H(+)</text>
        <dbReference type="Rhea" id="RHEA:14357"/>
        <dbReference type="ChEBI" id="CHEBI:15378"/>
        <dbReference type="ChEBI" id="CHEBI:30616"/>
        <dbReference type="ChEBI" id="CHEBI:57986"/>
        <dbReference type="ChEBI" id="CHEBI:58210"/>
        <dbReference type="ChEBI" id="CHEBI:456216"/>
        <dbReference type="EC" id="2.7.1.26"/>
    </reaction>
</comment>
<keyword evidence="11" id="KW-0511">Multifunctional enzyme</keyword>
<dbReference type="PIRSF" id="PIRSF004491">
    <property type="entry name" value="FAD_Synth"/>
    <property type="match status" value="1"/>
</dbReference>
<dbReference type="Pfam" id="PF06574">
    <property type="entry name" value="FAD_syn"/>
    <property type="match status" value="1"/>
</dbReference>
<dbReference type="InterPro" id="IPR023465">
    <property type="entry name" value="Riboflavin_kinase_dom_sf"/>
</dbReference>
<dbReference type="InterPro" id="IPR014729">
    <property type="entry name" value="Rossmann-like_a/b/a_fold"/>
</dbReference>
<comment type="pathway">
    <text evidence="1 14">Cofactor biosynthesis; FAD biosynthesis; FAD from FMN: step 1/1.</text>
</comment>
<name>A0A1M5SZR6_9BACT</name>
<dbReference type="EMBL" id="FQXN01000004">
    <property type="protein sequence ID" value="SHH43840.1"/>
    <property type="molecule type" value="Genomic_DNA"/>
</dbReference>
<keyword evidence="6 14" id="KW-0548">Nucleotidyltransferase</keyword>
<dbReference type="PANTHER" id="PTHR22749">
    <property type="entry name" value="RIBOFLAVIN KINASE/FMN ADENYLYLTRANSFERASE"/>
    <property type="match status" value="1"/>
</dbReference>
<dbReference type="GO" id="GO:0008531">
    <property type="term" value="F:riboflavin kinase activity"/>
    <property type="evidence" value="ECO:0007669"/>
    <property type="project" value="UniProtKB-UniRule"/>
</dbReference>
<dbReference type="AlphaFoldDB" id="A0A1M5SZR6"/>
<keyword evidence="17" id="KW-1185">Reference proteome</keyword>
<keyword evidence="4 14" id="KW-0288">FMN</keyword>
<dbReference type="SUPFAM" id="SSF52374">
    <property type="entry name" value="Nucleotidylyl transferase"/>
    <property type="match status" value="1"/>
</dbReference>
<keyword evidence="3 14" id="KW-0285">Flavoprotein</keyword>
<dbReference type="NCBIfam" id="TIGR00083">
    <property type="entry name" value="ribF"/>
    <property type="match status" value="1"/>
</dbReference>
<evidence type="ECO:0000259" key="15">
    <source>
        <dbReference type="SMART" id="SM00904"/>
    </source>
</evidence>
<dbReference type="InterPro" id="IPR015864">
    <property type="entry name" value="FAD_synthase"/>
</dbReference>
<dbReference type="InterPro" id="IPR002606">
    <property type="entry name" value="Riboflavin_kinase_bac"/>
</dbReference>
<dbReference type="GO" id="GO:0003919">
    <property type="term" value="F:FMN adenylyltransferase activity"/>
    <property type="evidence" value="ECO:0007669"/>
    <property type="project" value="UniProtKB-UniRule"/>
</dbReference>